<proteinExistence type="predicted"/>
<gene>
    <name evidence="1" type="ORF">JBS370_LOCUS42496</name>
</gene>
<evidence type="ECO:0000313" key="1">
    <source>
        <dbReference type="EMBL" id="CAF4369752.1"/>
    </source>
</evidence>
<dbReference type="Proteomes" id="UP000663836">
    <property type="component" value="Unassembled WGS sequence"/>
</dbReference>
<dbReference type="EMBL" id="CAJOBD010056872">
    <property type="protein sequence ID" value="CAF4369752.1"/>
    <property type="molecule type" value="Genomic_DNA"/>
</dbReference>
<protein>
    <submittedName>
        <fullName evidence="1">Uncharacterized protein</fullName>
    </submittedName>
</protein>
<dbReference type="InterPro" id="IPR036770">
    <property type="entry name" value="Ankyrin_rpt-contain_sf"/>
</dbReference>
<sequence>DFLKLYRESLDILKDYDHVELLLRASRYGLLSFVQNILNDGSGVVNVNCRHPSTKVSPLVVAIRAQKHDVINYLIQEAKGNIN</sequence>
<feature type="non-terminal residue" evidence="1">
    <location>
        <position position="1"/>
    </location>
</feature>
<organism evidence="1 2">
    <name type="scientific">Rotaria sordida</name>
    <dbReference type="NCBI Taxonomy" id="392033"/>
    <lineage>
        <taxon>Eukaryota</taxon>
        <taxon>Metazoa</taxon>
        <taxon>Spiralia</taxon>
        <taxon>Gnathifera</taxon>
        <taxon>Rotifera</taxon>
        <taxon>Eurotatoria</taxon>
        <taxon>Bdelloidea</taxon>
        <taxon>Philodinida</taxon>
        <taxon>Philodinidae</taxon>
        <taxon>Rotaria</taxon>
    </lineage>
</organism>
<accession>A0A820M869</accession>
<evidence type="ECO:0000313" key="2">
    <source>
        <dbReference type="Proteomes" id="UP000663836"/>
    </source>
</evidence>
<dbReference type="SUPFAM" id="SSF48403">
    <property type="entry name" value="Ankyrin repeat"/>
    <property type="match status" value="1"/>
</dbReference>
<dbReference type="Gene3D" id="1.25.40.20">
    <property type="entry name" value="Ankyrin repeat-containing domain"/>
    <property type="match status" value="1"/>
</dbReference>
<comment type="caution">
    <text evidence="1">The sequence shown here is derived from an EMBL/GenBank/DDBJ whole genome shotgun (WGS) entry which is preliminary data.</text>
</comment>
<name>A0A820M869_9BILA</name>
<reference evidence="1" key="1">
    <citation type="submission" date="2021-02" db="EMBL/GenBank/DDBJ databases">
        <authorList>
            <person name="Nowell W R."/>
        </authorList>
    </citation>
    <scope>NUCLEOTIDE SEQUENCE</scope>
</reference>
<dbReference type="AlphaFoldDB" id="A0A820M869"/>